<proteinExistence type="predicted"/>
<dbReference type="SUPFAM" id="SSF52540">
    <property type="entry name" value="P-loop containing nucleoside triphosphate hydrolases"/>
    <property type="match status" value="1"/>
</dbReference>
<evidence type="ECO:0000259" key="1">
    <source>
        <dbReference type="SMART" id="SM00382"/>
    </source>
</evidence>
<dbReference type="EMBL" id="JAAGRQ010000010">
    <property type="protein sequence ID" value="NDY55823.1"/>
    <property type="molecule type" value="Genomic_DNA"/>
</dbReference>
<keyword evidence="2" id="KW-0547">Nucleotide-binding</keyword>
<dbReference type="InterPro" id="IPR027417">
    <property type="entry name" value="P-loop_NTPase"/>
</dbReference>
<organism evidence="2 3">
    <name type="scientific">Desulfolutivibrio sulfodismutans</name>
    <dbReference type="NCBI Taxonomy" id="63561"/>
    <lineage>
        <taxon>Bacteria</taxon>
        <taxon>Pseudomonadati</taxon>
        <taxon>Thermodesulfobacteriota</taxon>
        <taxon>Desulfovibrionia</taxon>
        <taxon>Desulfovibrionales</taxon>
        <taxon>Desulfovibrionaceae</taxon>
        <taxon>Desulfolutivibrio</taxon>
    </lineage>
</organism>
<name>A0A7K3NJ36_9BACT</name>
<sequence>MLKTLTIQSFKAISSPVTIPLGAFNVIIGRNSSGKSSALEALSWLSECISSGATEATRPFHRIEDLVYSGREGFNLKIAFDPQDLSVGPLVEFGLDVTNNGGRPVISSEFLRYESGPQWTDRITTGPDGRKYELSLTGQISKKERELIRKRAKGNPTDQPLVNILYLLDSLEAQEFAAFSNDDELVLKLVDPKADRGGALLRDALERLVTLRLSPKVIGSFSDVDTGAASKKLLDEQGLGVARLLSELDVETRNILIEKVSFITGRTQSIHTHDPDGPADRRYFGFNETIAGSTSVIPSWMLSEGTRRITAILALILHDNPPPILCIEEIENGLDPWTIQFLLEELSAASVRGTQIIVTTHSPYLLNLVPIEHVLLVDRSDERVSFTPGSKLKGLSHIFDHMGAGDMYTAHYLHDKSKEAGE</sequence>
<dbReference type="PANTHER" id="PTHR40396:SF1">
    <property type="entry name" value="ATPASE AAA-TYPE CORE DOMAIN-CONTAINING PROTEIN"/>
    <property type="match status" value="1"/>
</dbReference>
<dbReference type="RefSeq" id="WP_163300878.1">
    <property type="nucleotide sequence ID" value="NZ_JAAGRQ010000010.1"/>
</dbReference>
<dbReference type="PIRSF" id="PIRSF029347">
    <property type="entry name" value="RecF"/>
    <property type="match status" value="1"/>
</dbReference>
<dbReference type="GO" id="GO:0005524">
    <property type="term" value="F:ATP binding"/>
    <property type="evidence" value="ECO:0007669"/>
    <property type="project" value="UniProtKB-KW"/>
</dbReference>
<keyword evidence="2" id="KW-0067">ATP-binding</keyword>
<dbReference type="CDD" id="cd00267">
    <property type="entry name" value="ABC_ATPase"/>
    <property type="match status" value="1"/>
</dbReference>
<keyword evidence="3" id="KW-1185">Reference proteome</keyword>
<dbReference type="InterPro" id="IPR014555">
    <property type="entry name" value="RecF-like"/>
</dbReference>
<dbReference type="Gene3D" id="3.40.50.300">
    <property type="entry name" value="P-loop containing nucleotide triphosphate hydrolases"/>
    <property type="match status" value="2"/>
</dbReference>
<dbReference type="Proteomes" id="UP000469724">
    <property type="component" value="Unassembled WGS sequence"/>
</dbReference>
<dbReference type="InterPro" id="IPR003593">
    <property type="entry name" value="AAA+_ATPase"/>
</dbReference>
<evidence type="ECO:0000313" key="2">
    <source>
        <dbReference type="EMBL" id="NDY55823.1"/>
    </source>
</evidence>
<gene>
    <name evidence="2" type="ORF">G3N56_03585</name>
</gene>
<dbReference type="PANTHER" id="PTHR40396">
    <property type="entry name" value="ATPASE-LIKE PROTEIN"/>
    <property type="match status" value="1"/>
</dbReference>
<feature type="domain" description="AAA+ ATPase" evidence="1">
    <location>
        <begin position="21"/>
        <end position="390"/>
    </location>
</feature>
<dbReference type="InterPro" id="IPR003959">
    <property type="entry name" value="ATPase_AAA_core"/>
</dbReference>
<comment type="caution">
    <text evidence="2">The sequence shown here is derived from an EMBL/GenBank/DDBJ whole genome shotgun (WGS) entry which is preliminary data.</text>
</comment>
<protein>
    <submittedName>
        <fullName evidence="2">ATP-binding protein</fullName>
    </submittedName>
</protein>
<dbReference type="GO" id="GO:0016887">
    <property type="term" value="F:ATP hydrolysis activity"/>
    <property type="evidence" value="ECO:0007669"/>
    <property type="project" value="InterPro"/>
</dbReference>
<dbReference type="Pfam" id="PF13304">
    <property type="entry name" value="AAA_21"/>
    <property type="match status" value="1"/>
</dbReference>
<dbReference type="SMART" id="SM00382">
    <property type="entry name" value="AAA"/>
    <property type="match status" value="1"/>
</dbReference>
<dbReference type="AlphaFoldDB" id="A0A7K3NJ36"/>
<reference evidence="2 3" key="1">
    <citation type="submission" date="2020-02" db="EMBL/GenBank/DDBJ databases">
        <title>Comparative genomics of sulfur disproportionating microorganisms.</title>
        <authorList>
            <person name="Ward L.M."/>
            <person name="Bertran E."/>
            <person name="Johnston D.T."/>
        </authorList>
    </citation>
    <scope>NUCLEOTIDE SEQUENCE [LARGE SCALE GENOMIC DNA]</scope>
    <source>
        <strain evidence="2 3">DSM 3696</strain>
    </source>
</reference>
<evidence type="ECO:0000313" key="3">
    <source>
        <dbReference type="Proteomes" id="UP000469724"/>
    </source>
</evidence>
<accession>A0A7K3NJ36</accession>